<dbReference type="EMBL" id="CP002930">
    <property type="protein sequence ID" value="AFX99992.1"/>
    <property type="molecule type" value="Genomic_DNA"/>
</dbReference>
<dbReference type="AlphaFoldDB" id="K7YR22"/>
<reference evidence="7 8" key="1">
    <citation type="journal article" date="2012" name="BMC Genomics">
        <title>Genome analysis of a simultaneously predatory and prey-independent, novel Bdellovibrio bacteriovorus from the River Tiber, supports in silico predictions of both ancient and recent lateral gene transfer from diverse bacteria.</title>
        <authorList>
            <person name="Hobley L."/>
            <person name="Lerner T.R."/>
            <person name="Williams L.E."/>
            <person name="Lambert C."/>
            <person name="Till R."/>
            <person name="Milner D.S."/>
            <person name="Basford S.M."/>
            <person name="Capeness M.J."/>
            <person name="Fenton A.K."/>
            <person name="Atterbury R.J."/>
            <person name="Harris M.A."/>
            <person name="Sockett R.E."/>
        </authorList>
    </citation>
    <scope>NUCLEOTIDE SEQUENCE [LARGE SCALE GENOMIC DNA]</scope>
    <source>
        <strain evidence="7 8">Tiberius</strain>
    </source>
</reference>
<evidence type="ECO:0000256" key="4">
    <source>
        <dbReference type="ARBA" id="ARBA00022989"/>
    </source>
</evidence>
<sequence>MAQHNDNNPNVLHPHITPLATYFKVAMALFGLTFLTIIAHHFRANLGALAAPVAFLIALVKATLVCLWFMHLKDDTKINRFVFASGFFFLALLFVICAMDIATRVLEVSPL</sequence>
<dbReference type="InterPro" id="IPR005171">
    <property type="entry name" value="Cyt_c_oxidase_su4_prok"/>
</dbReference>
<dbReference type="PATRIC" id="fig|1069642.3.peg.281"/>
<name>K7YR22_BDEBC</name>
<evidence type="ECO:0000313" key="7">
    <source>
        <dbReference type="EMBL" id="AFX99992.1"/>
    </source>
</evidence>
<dbReference type="OrthoDB" id="5296065at2"/>
<evidence type="ECO:0000256" key="1">
    <source>
        <dbReference type="ARBA" id="ARBA00004651"/>
    </source>
</evidence>
<dbReference type="Proteomes" id="UP000010074">
    <property type="component" value="Chromosome"/>
</dbReference>
<evidence type="ECO:0000256" key="2">
    <source>
        <dbReference type="ARBA" id="ARBA00022475"/>
    </source>
</evidence>
<evidence type="ECO:0000256" key="6">
    <source>
        <dbReference type="SAM" id="Phobius"/>
    </source>
</evidence>
<dbReference type="Pfam" id="PF03626">
    <property type="entry name" value="COX4_pro"/>
    <property type="match status" value="1"/>
</dbReference>
<dbReference type="InterPro" id="IPR011743">
    <property type="entry name" value="Caa3_sub_IV"/>
</dbReference>
<dbReference type="KEGG" id="bbat:Bdt_0284"/>
<dbReference type="HOGENOM" id="CLU_146734_3_0_7"/>
<gene>
    <name evidence="7" type="ORF">Bdt_0284</name>
</gene>
<keyword evidence="2" id="KW-1003">Cell membrane</keyword>
<feature type="transmembrane region" description="Helical" evidence="6">
    <location>
        <begin position="81"/>
        <end position="102"/>
    </location>
</feature>
<evidence type="ECO:0008006" key="9">
    <source>
        <dbReference type="Google" id="ProtNLM"/>
    </source>
</evidence>
<dbReference type="RefSeq" id="WP_015089479.1">
    <property type="nucleotide sequence ID" value="NC_019567.1"/>
</dbReference>
<feature type="transmembrane region" description="Helical" evidence="6">
    <location>
        <begin position="21"/>
        <end position="42"/>
    </location>
</feature>
<organism evidence="7 8">
    <name type="scientific">Bdellovibrio bacteriovorus str. Tiberius</name>
    <dbReference type="NCBI Taxonomy" id="1069642"/>
    <lineage>
        <taxon>Bacteria</taxon>
        <taxon>Pseudomonadati</taxon>
        <taxon>Bdellovibrionota</taxon>
        <taxon>Bdellovibrionia</taxon>
        <taxon>Bdellovibrionales</taxon>
        <taxon>Pseudobdellovibrionaceae</taxon>
        <taxon>Bdellovibrio</taxon>
    </lineage>
</organism>
<evidence type="ECO:0000256" key="3">
    <source>
        <dbReference type="ARBA" id="ARBA00022692"/>
    </source>
</evidence>
<proteinExistence type="predicted"/>
<keyword evidence="5 6" id="KW-0472">Membrane</keyword>
<keyword evidence="4 6" id="KW-1133">Transmembrane helix</keyword>
<dbReference type="GO" id="GO:0005886">
    <property type="term" value="C:plasma membrane"/>
    <property type="evidence" value="ECO:0007669"/>
    <property type="project" value="UniProtKB-SubCell"/>
</dbReference>
<comment type="subcellular location">
    <subcellularLocation>
        <location evidence="1">Cell membrane</location>
        <topology evidence="1">Multi-pass membrane protein</topology>
    </subcellularLocation>
</comment>
<accession>K7YR22</accession>
<protein>
    <recommendedName>
        <fullName evidence="9">Cytochrome C oxidase subunit IV</fullName>
    </recommendedName>
</protein>
<keyword evidence="3 6" id="KW-0812">Transmembrane</keyword>
<dbReference type="STRING" id="1069642.Bdt_0284"/>
<feature type="transmembrane region" description="Helical" evidence="6">
    <location>
        <begin position="48"/>
        <end position="69"/>
    </location>
</feature>
<evidence type="ECO:0000313" key="8">
    <source>
        <dbReference type="Proteomes" id="UP000010074"/>
    </source>
</evidence>
<dbReference type="NCBIfam" id="TIGR02229">
    <property type="entry name" value="caa3_sub_IV"/>
    <property type="match status" value="1"/>
</dbReference>
<evidence type="ECO:0000256" key="5">
    <source>
        <dbReference type="ARBA" id="ARBA00023136"/>
    </source>
</evidence>